<proteinExistence type="predicted"/>
<dbReference type="AlphaFoldDB" id="A0A2P2ITW3"/>
<evidence type="ECO:0000256" key="1">
    <source>
        <dbReference type="SAM" id="Phobius"/>
    </source>
</evidence>
<keyword evidence="1" id="KW-1133">Transmembrane helix</keyword>
<accession>A0A2P2ITW3</accession>
<evidence type="ECO:0000313" key="2">
    <source>
        <dbReference type="EMBL" id="MBW84656.1"/>
    </source>
</evidence>
<keyword evidence="1" id="KW-0812">Transmembrane</keyword>
<name>A0A2P2ITW3_RHIMU</name>
<feature type="transmembrane region" description="Helical" evidence="1">
    <location>
        <begin position="88"/>
        <end position="109"/>
    </location>
</feature>
<feature type="transmembrane region" description="Helical" evidence="1">
    <location>
        <begin position="48"/>
        <end position="67"/>
    </location>
</feature>
<keyword evidence="1" id="KW-0472">Membrane</keyword>
<dbReference type="EMBL" id="GGEC01004173">
    <property type="protein sequence ID" value="MBW84656.1"/>
    <property type="molecule type" value="Transcribed_RNA"/>
</dbReference>
<protein>
    <submittedName>
        <fullName evidence="2">Uncharacterized protein</fullName>
    </submittedName>
</protein>
<reference evidence="2" key="1">
    <citation type="submission" date="2018-02" db="EMBL/GenBank/DDBJ databases">
        <title>Rhizophora mucronata_Transcriptome.</title>
        <authorList>
            <person name="Meera S.P."/>
            <person name="Sreeshan A."/>
            <person name="Augustine A."/>
        </authorList>
    </citation>
    <scope>NUCLEOTIDE SEQUENCE</scope>
    <source>
        <tissue evidence="2">Leaf</tissue>
    </source>
</reference>
<sequence>MAKDVGDLVSWQSIASARLDNLLNDNIHLRSMVETVKENQKSMENKEIVIFLICLIFGFLAFLRLLADMLLSIYASCSVRRTEKPRKFCCMSSSWFFLVLSCSTIMLILSI</sequence>
<organism evidence="2">
    <name type="scientific">Rhizophora mucronata</name>
    <name type="common">Asiatic mangrove</name>
    <dbReference type="NCBI Taxonomy" id="61149"/>
    <lineage>
        <taxon>Eukaryota</taxon>
        <taxon>Viridiplantae</taxon>
        <taxon>Streptophyta</taxon>
        <taxon>Embryophyta</taxon>
        <taxon>Tracheophyta</taxon>
        <taxon>Spermatophyta</taxon>
        <taxon>Magnoliopsida</taxon>
        <taxon>eudicotyledons</taxon>
        <taxon>Gunneridae</taxon>
        <taxon>Pentapetalae</taxon>
        <taxon>rosids</taxon>
        <taxon>fabids</taxon>
        <taxon>Malpighiales</taxon>
        <taxon>Rhizophoraceae</taxon>
        <taxon>Rhizophora</taxon>
    </lineage>
</organism>